<feature type="transmembrane region" description="Helical" evidence="1">
    <location>
        <begin position="59"/>
        <end position="77"/>
    </location>
</feature>
<keyword evidence="1" id="KW-0813">Transport</keyword>
<evidence type="ECO:0000256" key="1">
    <source>
        <dbReference type="HAMAP-Rule" id="MF_02088"/>
    </source>
</evidence>
<feature type="transmembrane region" description="Helical" evidence="1">
    <location>
        <begin position="6"/>
        <end position="24"/>
    </location>
</feature>
<dbReference type="Pfam" id="PF02592">
    <property type="entry name" value="Vut_1"/>
    <property type="match status" value="1"/>
</dbReference>
<comment type="function">
    <text evidence="1">Involved in the import of queuosine (Q) precursors, required for Q precursor salvage.</text>
</comment>
<proteinExistence type="inferred from homology"/>
<dbReference type="RefSeq" id="WP_092319699.1">
    <property type="nucleotide sequence ID" value="NZ_FOKY01000016.1"/>
</dbReference>
<keyword evidence="3" id="KW-1185">Reference proteome</keyword>
<feature type="transmembrane region" description="Helical" evidence="1">
    <location>
        <begin position="29"/>
        <end position="53"/>
    </location>
</feature>
<dbReference type="AlphaFoldDB" id="A0A1I1EQN2"/>
<keyword evidence="1" id="KW-1003">Cell membrane</keyword>
<dbReference type="Proteomes" id="UP000240042">
    <property type="component" value="Unassembled WGS sequence"/>
</dbReference>
<dbReference type="OrthoDB" id="9805479at2"/>
<dbReference type="PANTHER" id="PTHR34300:SF2">
    <property type="entry name" value="QUEUOSINE PRECURSOR TRANSPORTER-RELATED"/>
    <property type="match status" value="1"/>
</dbReference>
<comment type="similarity">
    <text evidence="1">Belongs to the vitamin uptake transporter (VUT/ECF) (TC 2.A.88) family. Q precursor transporter subfamily.</text>
</comment>
<keyword evidence="1" id="KW-0472">Membrane</keyword>
<protein>
    <recommendedName>
        <fullName evidence="1">Probable queuosine precursor transporter</fullName>
        <shortName evidence="1">Q precursor transporter</shortName>
    </recommendedName>
</protein>
<gene>
    <name evidence="2" type="ORF">SAMN02745150_01223</name>
</gene>
<reference evidence="3" key="1">
    <citation type="submission" date="2016-10" db="EMBL/GenBank/DDBJ databases">
        <authorList>
            <person name="Varghese N."/>
            <person name="Submissions S."/>
        </authorList>
    </citation>
    <scope>NUCLEOTIDE SEQUENCE [LARGE SCALE GENOMIC DNA]</scope>
    <source>
        <strain evidence="3">ATCC 43811</strain>
    </source>
</reference>
<sequence>MQYVLWFGQFLFIYLMILLFFRFWKKEGLLVWTAVSVIFANIQVVKLVSLFGLDATLGNALYVSSFFATDVISEFYGKSEARKAMYISLLVSLLYLIFGRFAVLFQPLEFDLTGHQSLTMLFTFTPRIIAASFICYFLSQTIDIHIFHYFTQKKLPLWSKNLSSTLISQAVDSFLFVFVAFWGAFEGTLIQQLSVVLQIAVSTFFIKTLVNVLDIPFLYGIRSMFQKLGTVHD</sequence>
<keyword evidence="1" id="KW-0812">Transmembrane</keyword>
<dbReference type="InterPro" id="IPR003744">
    <property type="entry name" value="YhhQ"/>
</dbReference>
<dbReference type="GO" id="GO:0022857">
    <property type="term" value="F:transmembrane transporter activity"/>
    <property type="evidence" value="ECO:0007669"/>
    <property type="project" value="UniProtKB-UniRule"/>
</dbReference>
<dbReference type="HAMAP" id="MF_02088">
    <property type="entry name" value="Q_prec_transport"/>
    <property type="match status" value="1"/>
</dbReference>
<keyword evidence="1" id="KW-1133">Transmembrane helix</keyword>
<dbReference type="EMBL" id="FOKY01000016">
    <property type="protein sequence ID" value="SFB89391.1"/>
    <property type="molecule type" value="Genomic_DNA"/>
</dbReference>
<dbReference type="STRING" id="34097.SAMN02745150_01223"/>
<evidence type="ECO:0000313" key="2">
    <source>
        <dbReference type="EMBL" id="SFB89391.1"/>
    </source>
</evidence>
<name>A0A1I1EQN2_BREAD</name>
<dbReference type="NCBIfam" id="TIGR00697">
    <property type="entry name" value="queuosine precursor transporter"/>
    <property type="match status" value="1"/>
</dbReference>
<dbReference type="PANTHER" id="PTHR34300">
    <property type="entry name" value="QUEUOSINE PRECURSOR TRANSPORTER-RELATED"/>
    <property type="match status" value="1"/>
</dbReference>
<feature type="transmembrane region" description="Helical" evidence="1">
    <location>
        <begin position="197"/>
        <end position="219"/>
    </location>
</feature>
<organism evidence="2 3">
    <name type="scientific">Brevinema andersonii</name>
    <dbReference type="NCBI Taxonomy" id="34097"/>
    <lineage>
        <taxon>Bacteria</taxon>
        <taxon>Pseudomonadati</taxon>
        <taxon>Spirochaetota</taxon>
        <taxon>Spirochaetia</taxon>
        <taxon>Brevinematales</taxon>
        <taxon>Brevinemataceae</taxon>
        <taxon>Brevinema</taxon>
    </lineage>
</organism>
<feature type="transmembrane region" description="Helical" evidence="1">
    <location>
        <begin position="84"/>
        <end position="108"/>
    </location>
</feature>
<comment type="subcellular location">
    <subcellularLocation>
        <location evidence="1">Cell membrane</location>
        <topology evidence="1">Multi-pass membrane protein</topology>
    </subcellularLocation>
</comment>
<evidence type="ECO:0000313" key="3">
    <source>
        <dbReference type="Proteomes" id="UP000240042"/>
    </source>
</evidence>
<feature type="transmembrane region" description="Helical" evidence="1">
    <location>
        <begin position="128"/>
        <end position="150"/>
    </location>
</feature>
<dbReference type="GO" id="GO:0005886">
    <property type="term" value="C:plasma membrane"/>
    <property type="evidence" value="ECO:0007669"/>
    <property type="project" value="UniProtKB-SubCell"/>
</dbReference>
<accession>A0A1I1EQN2</accession>
<feature type="transmembrane region" description="Helical" evidence="1">
    <location>
        <begin position="162"/>
        <end position="185"/>
    </location>
</feature>